<evidence type="ECO:0000313" key="2">
    <source>
        <dbReference type="EMBL" id="SNS79090.1"/>
    </source>
</evidence>
<reference evidence="2 3" key="1">
    <citation type="submission" date="2017-06" db="EMBL/GenBank/DDBJ databases">
        <authorList>
            <person name="Kim H.J."/>
            <person name="Triplett B.A."/>
        </authorList>
    </citation>
    <scope>NUCLEOTIDE SEQUENCE [LARGE SCALE GENOMIC DNA]</scope>
    <source>
        <strain evidence="2 3">DSM 43151</strain>
    </source>
</reference>
<keyword evidence="3" id="KW-1185">Reference proteome</keyword>
<evidence type="ECO:0000313" key="3">
    <source>
        <dbReference type="Proteomes" id="UP000198415"/>
    </source>
</evidence>
<evidence type="ECO:0000256" key="1">
    <source>
        <dbReference type="SAM" id="SignalP"/>
    </source>
</evidence>
<name>A0A239HCK2_9ACTN</name>
<dbReference type="RefSeq" id="WP_089298068.1">
    <property type="nucleotide sequence ID" value="NZ_BOMU01000101.1"/>
</dbReference>
<proteinExistence type="predicted"/>
<dbReference type="AlphaFoldDB" id="A0A239HCK2"/>
<dbReference type="Proteomes" id="UP000198415">
    <property type="component" value="Unassembled WGS sequence"/>
</dbReference>
<feature type="chain" id="PRO_5012059853" description="Peptidase inhibitor family I36" evidence="1">
    <location>
        <begin position="30"/>
        <end position="154"/>
    </location>
</feature>
<gene>
    <name evidence="2" type="ORF">SAMN06264365_12435</name>
</gene>
<protein>
    <recommendedName>
        <fullName evidence="4">Peptidase inhibitor family I36</fullName>
    </recommendedName>
</protein>
<feature type="signal peptide" evidence="1">
    <location>
        <begin position="1"/>
        <end position="29"/>
    </location>
</feature>
<sequence>MLKTLGRVAAALATAAAATALIPAGAAQASTCSTKYCGGVVTNKLKHGVYVTNCWPSTNLTAYTGSVIKCGDNGNKAATWNSGAYHSYFYLTTGDTTANYKYYYDTDGFRVEPGCTVTYNDGFGNYTVSARGYSTPVWFKLAGKTHATLNVEVC</sequence>
<dbReference type="OrthoDB" id="5197233at2"/>
<accession>A0A239HCK2</accession>
<evidence type="ECO:0008006" key="4">
    <source>
        <dbReference type="Google" id="ProtNLM"/>
    </source>
</evidence>
<keyword evidence="1" id="KW-0732">Signal</keyword>
<dbReference type="EMBL" id="FZNR01000024">
    <property type="protein sequence ID" value="SNS79090.1"/>
    <property type="molecule type" value="Genomic_DNA"/>
</dbReference>
<organism evidence="2 3">
    <name type="scientific">Actinoplanes regularis</name>
    <dbReference type="NCBI Taxonomy" id="52697"/>
    <lineage>
        <taxon>Bacteria</taxon>
        <taxon>Bacillati</taxon>
        <taxon>Actinomycetota</taxon>
        <taxon>Actinomycetes</taxon>
        <taxon>Micromonosporales</taxon>
        <taxon>Micromonosporaceae</taxon>
        <taxon>Actinoplanes</taxon>
    </lineage>
</organism>